<evidence type="ECO:0000313" key="7">
    <source>
        <dbReference type="EMBL" id="MBC6680685.1"/>
    </source>
</evidence>
<accession>A0A923NMI3</accession>
<dbReference type="InterPro" id="IPR002293">
    <property type="entry name" value="AA/rel_permease1"/>
</dbReference>
<gene>
    <name evidence="7" type="ORF">H9L42_12725</name>
</gene>
<proteinExistence type="predicted"/>
<dbReference type="EMBL" id="JACRYT010000017">
    <property type="protein sequence ID" value="MBC6680685.1"/>
    <property type="molecule type" value="Genomic_DNA"/>
</dbReference>
<dbReference type="PIRSF" id="PIRSF006060">
    <property type="entry name" value="AA_transporter"/>
    <property type="match status" value="1"/>
</dbReference>
<keyword evidence="8" id="KW-1185">Reference proteome</keyword>
<evidence type="ECO:0000256" key="6">
    <source>
        <dbReference type="SAM" id="Phobius"/>
    </source>
</evidence>
<evidence type="ECO:0000256" key="2">
    <source>
        <dbReference type="ARBA" id="ARBA00022475"/>
    </source>
</evidence>
<keyword evidence="4 6" id="KW-1133">Transmembrane helix</keyword>
<keyword evidence="2" id="KW-1003">Cell membrane</keyword>
<feature type="transmembrane region" description="Helical" evidence="6">
    <location>
        <begin position="296"/>
        <end position="321"/>
    </location>
</feature>
<feature type="transmembrane region" description="Helical" evidence="6">
    <location>
        <begin position="406"/>
        <end position="425"/>
    </location>
</feature>
<evidence type="ECO:0000256" key="1">
    <source>
        <dbReference type="ARBA" id="ARBA00004651"/>
    </source>
</evidence>
<evidence type="ECO:0000256" key="4">
    <source>
        <dbReference type="ARBA" id="ARBA00022989"/>
    </source>
</evidence>
<feature type="transmembrane region" description="Helical" evidence="6">
    <location>
        <begin position="199"/>
        <end position="220"/>
    </location>
</feature>
<organism evidence="7 8">
    <name type="scientific">Zhenpiania hominis</name>
    <dbReference type="NCBI Taxonomy" id="2763644"/>
    <lineage>
        <taxon>Bacteria</taxon>
        <taxon>Bacillati</taxon>
        <taxon>Bacillota</taxon>
        <taxon>Clostridia</taxon>
        <taxon>Peptostreptococcales</taxon>
        <taxon>Anaerovoracaceae</taxon>
        <taxon>Zhenpiania</taxon>
    </lineage>
</organism>
<feature type="transmembrane region" description="Helical" evidence="6">
    <location>
        <begin position="87"/>
        <end position="108"/>
    </location>
</feature>
<keyword evidence="3 6" id="KW-0812">Transmembrane</keyword>
<comment type="subcellular location">
    <subcellularLocation>
        <location evidence="1">Cell membrane</location>
        <topology evidence="1">Multi-pass membrane protein</topology>
    </subcellularLocation>
</comment>
<feature type="transmembrane region" description="Helical" evidence="6">
    <location>
        <begin position="437"/>
        <end position="455"/>
    </location>
</feature>
<evidence type="ECO:0000313" key="8">
    <source>
        <dbReference type="Proteomes" id="UP000602647"/>
    </source>
</evidence>
<protein>
    <submittedName>
        <fullName evidence="7">Amino acid permease</fullName>
    </submittedName>
</protein>
<dbReference type="Pfam" id="PF13520">
    <property type="entry name" value="AA_permease_2"/>
    <property type="match status" value="1"/>
</dbReference>
<dbReference type="PANTHER" id="PTHR42770:SF7">
    <property type="entry name" value="MEMBRANE PROTEIN"/>
    <property type="match status" value="1"/>
</dbReference>
<dbReference type="GO" id="GO:0022857">
    <property type="term" value="F:transmembrane transporter activity"/>
    <property type="evidence" value="ECO:0007669"/>
    <property type="project" value="InterPro"/>
</dbReference>
<sequence length="481" mass="51156">MSQGGRQELQRSLKMKDVLALAFGTMIGWGWIMLAGSWVGNGGTIGAILAFVLGGIMAIFVGLTYAELTPMLPLAGGELVFSYRAMGYNASWFTGWMITLAYIGVAAWEGPALANALGFLFQGLLPELGVLYELQGSEVTGMFLLIGCVGSVIMTILNYRGAKASAIFQTTATVAMAIGGIAFFVSSTATGTMENLQPMFTDGAGFTAVVLAVPAMFVGFDVIPQAAEEMNIPLGKIGKVMIIAIVMAATWYIIMILATALSTPGDVLAGYNADPNCVPVANAWAYAMGSPVFGKIMIIAAMCGILTSWNGFIVGASRVLFSMARAHMLPGVFAKVHPKYGSPTVAILMVGIITFLAPLLGKSALSWFVNAAAFGTVVAYFMVSLSYLVLRKKEPTLERPFKVKTAGVLVGFLAVLVALFMISLYLPIYSPTPLKPIEWALVGGWLILGVILFIANKCSANGKATAEEVEFQMFGDEYKRF</sequence>
<feature type="transmembrane region" description="Helical" evidence="6">
    <location>
        <begin position="166"/>
        <end position="187"/>
    </location>
</feature>
<dbReference type="InterPro" id="IPR050367">
    <property type="entry name" value="APC_superfamily"/>
</dbReference>
<name>A0A923NMI3_9FIRM</name>
<feature type="transmembrane region" description="Helical" evidence="6">
    <location>
        <begin position="139"/>
        <end position="159"/>
    </location>
</feature>
<feature type="transmembrane region" description="Helical" evidence="6">
    <location>
        <begin position="18"/>
        <end position="39"/>
    </location>
</feature>
<feature type="transmembrane region" description="Helical" evidence="6">
    <location>
        <begin position="45"/>
        <end position="66"/>
    </location>
</feature>
<dbReference type="Gene3D" id="1.20.1740.10">
    <property type="entry name" value="Amino acid/polyamine transporter I"/>
    <property type="match status" value="1"/>
</dbReference>
<feature type="transmembrane region" description="Helical" evidence="6">
    <location>
        <begin position="367"/>
        <end position="390"/>
    </location>
</feature>
<feature type="transmembrane region" description="Helical" evidence="6">
    <location>
        <begin position="240"/>
        <end position="261"/>
    </location>
</feature>
<evidence type="ECO:0000256" key="3">
    <source>
        <dbReference type="ARBA" id="ARBA00022692"/>
    </source>
</evidence>
<dbReference type="AlphaFoldDB" id="A0A923NMI3"/>
<keyword evidence="5 6" id="KW-0472">Membrane</keyword>
<evidence type="ECO:0000256" key="5">
    <source>
        <dbReference type="ARBA" id="ARBA00023136"/>
    </source>
</evidence>
<feature type="transmembrane region" description="Helical" evidence="6">
    <location>
        <begin position="342"/>
        <end position="361"/>
    </location>
</feature>
<dbReference type="GO" id="GO:0005886">
    <property type="term" value="C:plasma membrane"/>
    <property type="evidence" value="ECO:0007669"/>
    <property type="project" value="UniProtKB-SubCell"/>
</dbReference>
<dbReference type="Proteomes" id="UP000602647">
    <property type="component" value="Unassembled WGS sequence"/>
</dbReference>
<comment type="caution">
    <text evidence="7">The sequence shown here is derived from an EMBL/GenBank/DDBJ whole genome shotgun (WGS) entry which is preliminary data.</text>
</comment>
<dbReference type="PANTHER" id="PTHR42770">
    <property type="entry name" value="AMINO ACID TRANSPORTER-RELATED"/>
    <property type="match status" value="1"/>
</dbReference>
<dbReference type="RefSeq" id="WP_187303783.1">
    <property type="nucleotide sequence ID" value="NZ_JACRYT010000017.1"/>
</dbReference>
<reference evidence="7" key="1">
    <citation type="submission" date="2020-08" db="EMBL/GenBank/DDBJ databases">
        <title>Genome public.</title>
        <authorList>
            <person name="Liu C."/>
            <person name="Sun Q."/>
        </authorList>
    </citation>
    <scope>NUCLEOTIDE SEQUENCE</scope>
    <source>
        <strain evidence="7">BX12</strain>
    </source>
</reference>